<dbReference type="PANTHER" id="PTHR46409:SF1">
    <property type="entry name" value="HTH PSQ-TYPE DOMAIN-CONTAINING PROTEIN"/>
    <property type="match status" value="1"/>
</dbReference>
<dbReference type="EMBL" id="VTPC01004214">
    <property type="protein sequence ID" value="KAF2897385.1"/>
    <property type="molecule type" value="Genomic_DNA"/>
</dbReference>
<organism evidence="1 2">
    <name type="scientific">Ignelater luminosus</name>
    <name type="common">Cucubano</name>
    <name type="synonym">Pyrophorus luminosus</name>
    <dbReference type="NCBI Taxonomy" id="2038154"/>
    <lineage>
        <taxon>Eukaryota</taxon>
        <taxon>Metazoa</taxon>
        <taxon>Ecdysozoa</taxon>
        <taxon>Arthropoda</taxon>
        <taxon>Hexapoda</taxon>
        <taxon>Insecta</taxon>
        <taxon>Pterygota</taxon>
        <taxon>Neoptera</taxon>
        <taxon>Endopterygota</taxon>
        <taxon>Coleoptera</taxon>
        <taxon>Polyphaga</taxon>
        <taxon>Elateriformia</taxon>
        <taxon>Elateroidea</taxon>
        <taxon>Elateridae</taxon>
        <taxon>Agrypninae</taxon>
        <taxon>Pyrophorini</taxon>
        <taxon>Ignelater</taxon>
    </lineage>
</organism>
<dbReference type="Proteomes" id="UP000801492">
    <property type="component" value="Unassembled WGS sequence"/>
</dbReference>
<dbReference type="PANTHER" id="PTHR46409">
    <property type="entry name" value="HTH PSQ-TYPE DOMAIN-CONTAINING PROTEIN"/>
    <property type="match status" value="1"/>
</dbReference>
<accession>A0A8K0DAL4</accession>
<protein>
    <submittedName>
        <fullName evidence="1">Uncharacterized protein</fullName>
    </submittedName>
</protein>
<dbReference type="OrthoDB" id="6617942at2759"/>
<dbReference type="AlphaFoldDB" id="A0A8K0DAL4"/>
<gene>
    <name evidence="1" type="ORF">ILUMI_08788</name>
</gene>
<evidence type="ECO:0000313" key="1">
    <source>
        <dbReference type="EMBL" id="KAF2897385.1"/>
    </source>
</evidence>
<reference evidence="1" key="1">
    <citation type="submission" date="2019-08" db="EMBL/GenBank/DDBJ databases">
        <title>The genome of the North American firefly Photinus pyralis.</title>
        <authorList>
            <consortium name="Photinus pyralis genome working group"/>
            <person name="Fallon T.R."/>
            <person name="Sander Lower S.E."/>
            <person name="Weng J.-K."/>
        </authorList>
    </citation>
    <scope>NUCLEOTIDE SEQUENCE</scope>
    <source>
        <strain evidence="1">TRF0915ILg1</strain>
        <tissue evidence="1">Whole body</tissue>
    </source>
</reference>
<keyword evidence="2" id="KW-1185">Reference proteome</keyword>
<proteinExistence type="predicted"/>
<sequence>MFSCKCKDIALYRCVDKVPIAKRKFITDQRTTRNMAIDTAKEHSIQQELQIQESSSRYENSNNFCLLSASQSTQLDKLNQSFEPLKYSTVQMRTQLLTLAQACNRTGVSDSLVSAILKYMDVLREEDSSKIIDRKKWILRPPKELLLDMVTDDCKNVRELGLRRILKSSKCKAKEGIVCEFKIPPFNFDVENYIDLINWDMTKATEPPLMTKISDEDLRNLIKKVPRKIKILKFPCYTEAVERCIKLVAEASSAVSDMEARDGFIKARIS</sequence>
<comment type="caution">
    <text evidence="1">The sequence shown here is derived from an EMBL/GenBank/DDBJ whole genome shotgun (WGS) entry which is preliminary data.</text>
</comment>
<evidence type="ECO:0000313" key="2">
    <source>
        <dbReference type="Proteomes" id="UP000801492"/>
    </source>
</evidence>
<name>A0A8K0DAL4_IGNLU</name>